<dbReference type="Proteomes" id="UP000837857">
    <property type="component" value="Chromosome 6"/>
</dbReference>
<feature type="disulfide bond" evidence="2">
    <location>
        <begin position="79"/>
        <end position="94"/>
    </location>
</feature>
<dbReference type="Pfam" id="PF00057">
    <property type="entry name" value="Ldl_recept_a"/>
    <property type="match status" value="1"/>
</dbReference>
<name>A0ABN8IYH8_9NEOP</name>
<keyword evidence="1 2" id="KW-1015">Disulfide bond</keyword>
<dbReference type="PROSITE" id="PS50068">
    <property type="entry name" value="LDLRA_2"/>
    <property type="match status" value="1"/>
</dbReference>
<comment type="caution">
    <text evidence="3">Lacks conserved residue(s) required for the propagation of feature annotation.</text>
</comment>
<accession>A0ABN8IYH8</accession>
<evidence type="ECO:0000256" key="1">
    <source>
        <dbReference type="ARBA" id="ARBA00023157"/>
    </source>
</evidence>
<reference evidence="5" key="1">
    <citation type="submission" date="2022-03" db="EMBL/GenBank/DDBJ databases">
        <authorList>
            <person name="Martin H S."/>
        </authorList>
    </citation>
    <scope>NUCLEOTIDE SEQUENCE</scope>
</reference>
<dbReference type="PROSITE" id="PS50287">
    <property type="entry name" value="SRCR_2"/>
    <property type="match status" value="1"/>
</dbReference>
<feature type="non-terminal residue" evidence="5">
    <location>
        <position position="1"/>
    </location>
</feature>
<proteinExistence type="predicted"/>
<feature type="domain" description="SRCR" evidence="4">
    <location>
        <begin position="97"/>
        <end position="142"/>
    </location>
</feature>
<evidence type="ECO:0000259" key="4">
    <source>
        <dbReference type="PROSITE" id="PS50287"/>
    </source>
</evidence>
<dbReference type="InterPro" id="IPR002172">
    <property type="entry name" value="LDrepeatLR_classA_rpt"/>
</dbReference>
<dbReference type="SUPFAM" id="SSF57424">
    <property type="entry name" value="LDL receptor-like module"/>
    <property type="match status" value="1"/>
</dbReference>
<evidence type="ECO:0000256" key="3">
    <source>
        <dbReference type="PROSITE-ProRule" id="PRU00196"/>
    </source>
</evidence>
<evidence type="ECO:0000313" key="5">
    <source>
        <dbReference type="EMBL" id="CAH2071265.1"/>
    </source>
</evidence>
<dbReference type="EMBL" id="OW152818">
    <property type="protein sequence ID" value="CAH2071265.1"/>
    <property type="molecule type" value="Genomic_DNA"/>
</dbReference>
<dbReference type="Gene3D" id="2.40.128.620">
    <property type="match status" value="1"/>
</dbReference>
<keyword evidence="6" id="KW-1185">Reference proteome</keyword>
<dbReference type="InterPro" id="IPR036055">
    <property type="entry name" value="LDL_receptor-like_sf"/>
</dbReference>
<protein>
    <recommendedName>
        <fullName evidence="4">SRCR domain-containing protein</fullName>
    </recommendedName>
</protein>
<sequence length="209" mass="23120">MVKMIAGMVLMSPAKQRVPIISAVSCLPDFATEYFIAMIGVMKIQSSANALRNIVIGKFNWCTGNSQQEGSCVAFDMVCDGIHDCPNGEDEKTCIALSAPQGTPYGTGKVIVRSHGVWYTKCYDSPNHTKSDLEAICRKLGFISGHAKQLEMLDKLITHPYNNVILDTFNEIIFNNKTVIKLRNSHAPIARAVLDDELENCYPVFIECL</sequence>
<dbReference type="InterPro" id="IPR001190">
    <property type="entry name" value="SRCR"/>
</dbReference>
<dbReference type="CDD" id="cd00112">
    <property type="entry name" value="LDLa"/>
    <property type="match status" value="1"/>
</dbReference>
<evidence type="ECO:0000256" key="2">
    <source>
        <dbReference type="PROSITE-ProRule" id="PRU00124"/>
    </source>
</evidence>
<evidence type="ECO:0000313" key="6">
    <source>
        <dbReference type="Proteomes" id="UP000837857"/>
    </source>
</evidence>
<gene>
    <name evidence="5" type="ORF">IPOD504_LOCUS15055</name>
</gene>
<organism evidence="5 6">
    <name type="scientific">Iphiclides podalirius</name>
    <name type="common">scarce swallowtail</name>
    <dbReference type="NCBI Taxonomy" id="110791"/>
    <lineage>
        <taxon>Eukaryota</taxon>
        <taxon>Metazoa</taxon>
        <taxon>Ecdysozoa</taxon>
        <taxon>Arthropoda</taxon>
        <taxon>Hexapoda</taxon>
        <taxon>Insecta</taxon>
        <taxon>Pterygota</taxon>
        <taxon>Neoptera</taxon>
        <taxon>Endopterygota</taxon>
        <taxon>Lepidoptera</taxon>
        <taxon>Glossata</taxon>
        <taxon>Ditrysia</taxon>
        <taxon>Papilionoidea</taxon>
        <taxon>Papilionidae</taxon>
        <taxon>Papilioninae</taxon>
        <taxon>Iphiclides</taxon>
    </lineage>
</organism>